<evidence type="ECO:0000313" key="6">
    <source>
        <dbReference type="EMBL" id="SDD54409.1"/>
    </source>
</evidence>
<feature type="transmembrane region" description="Helical" evidence="5">
    <location>
        <begin position="110"/>
        <end position="130"/>
    </location>
</feature>
<accession>A0A1G6VLF4</accession>
<dbReference type="InterPro" id="IPR002781">
    <property type="entry name" value="TM_pro_TauE-like"/>
</dbReference>
<proteinExistence type="inferred from homology"/>
<keyword evidence="2 5" id="KW-0812">Transmembrane</keyword>
<dbReference type="EMBL" id="FMZO01000010">
    <property type="protein sequence ID" value="SDD54409.1"/>
    <property type="molecule type" value="Genomic_DNA"/>
</dbReference>
<feature type="transmembrane region" description="Helical" evidence="5">
    <location>
        <begin position="142"/>
        <end position="173"/>
    </location>
</feature>
<reference evidence="7" key="1">
    <citation type="submission" date="2016-10" db="EMBL/GenBank/DDBJ databases">
        <authorList>
            <person name="Varghese N."/>
            <person name="Submissions S."/>
        </authorList>
    </citation>
    <scope>NUCLEOTIDE SEQUENCE [LARGE SCALE GENOMIC DNA]</scope>
    <source>
        <strain evidence="7">DSM 25811 / CCM 8410 / LMG 26954 / E90</strain>
    </source>
</reference>
<dbReference type="InterPro" id="IPR051598">
    <property type="entry name" value="TSUP/Inactive_protease-like"/>
</dbReference>
<dbReference type="RefSeq" id="WP_090391431.1">
    <property type="nucleotide sequence ID" value="NZ_FMZO01000010.1"/>
</dbReference>
<organism evidence="6 7">
    <name type="scientific">Niabella drilacis (strain DSM 25811 / CCM 8410 / CCUG 62505 / LMG 26954 / E90)</name>
    <dbReference type="NCBI Taxonomy" id="1285928"/>
    <lineage>
        <taxon>Bacteria</taxon>
        <taxon>Pseudomonadati</taxon>
        <taxon>Bacteroidota</taxon>
        <taxon>Chitinophagia</taxon>
        <taxon>Chitinophagales</taxon>
        <taxon>Chitinophagaceae</taxon>
        <taxon>Niabella</taxon>
    </lineage>
</organism>
<sequence length="262" mass="28299">MEVIGYICSLLIGVSLGLIGSGGSILAIPILVYFFKQTPEQATTHSLFIVGITSAIAVRNHYRVGNLKIKEALYFAIPSIISLILSRKYLLPSVPEVIADRGMLITKHLLMMLLFSLLMIAASFSMILRFSPVSGKVSVSRLFLLGALIGIVTGFLGAGGGFLIVPVLIFYAGMSMRNAIATSLLIITINSLSGFTGDLINKVAFDQRILITVAATAIAGMFAGLYFSRKIDGEKLKPLFGWFIFMMGLFILARELFFAAGT</sequence>
<dbReference type="AlphaFoldDB" id="A0A1G6VLF4"/>
<evidence type="ECO:0000313" key="7">
    <source>
        <dbReference type="Proteomes" id="UP000198757"/>
    </source>
</evidence>
<name>A0A1G6VLF4_NIADE</name>
<evidence type="ECO:0000256" key="1">
    <source>
        <dbReference type="ARBA" id="ARBA00004141"/>
    </source>
</evidence>
<comment type="subcellular location">
    <subcellularLocation>
        <location evidence="5">Cell membrane</location>
        <topology evidence="5">Multi-pass membrane protein</topology>
    </subcellularLocation>
    <subcellularLocation>
        <location evidence="1">Membrane</location>
        <topology evidence="1">Multi-pass membrane protein</topology>
    </subcellularLocation>
</comment>
<dbReference type="GO" id="GO:0005886">
    <property type="term" value="C:plasma membrane"/>
    <property type="evidence" value="ECO:0007669"/>
    <property type="project" value="UniProtKB-SubCell"/>
</dbReference>
<comment type="similarity">
    <text evidence="5">Belongs to the 4-toluene sulfonate uptake permease (TSUP) (TC 2.A.102) family.</text>
</comment>
<evidence type="ECO:0000256" key="2">
    <source>
        <dbReference type="ARBA" id="ARBA00022692"/>
    </source>
</evidence>
<gene>
    <name evidence="6" type="ORF">SAMN04487894_11070</name>
</gene>
<protein>
    <recommendedName>
        <fullName evidence="5">Probable membrane transporter protein</fullName>
    </recommendedName>
</protein>
<dbReference type="STRING" id="1285928.SAMN04487894_11070"/>
<keyword evidence="5" id="KW-1003">Cell membrane</keyword>
<evidence type="ECO:0000256" key="5">
    <source>
        <dbReference type="RuleBase" id="RU363041"/>
    </source>
</evidence>
<dbReference type="Pfam" id="PF01925">
    <property type="entry name" value="TauE"/>
    <property type="match status" value="1"/>
</dbReference>
<feature type="transmembrane region" description="Helical" evidence="5">
    <location>
        <begin position="179"/>
        <end position="197"/>
    </location>
</feature>
<evidence type="ECO:0000256" key="3">
    <source>
        <dbReference type="ARBA" id="ARBA00022989"/>
    </source>
</evidence>
<feature type="transmembrane region" description="Helical" evidence="5">
    <location>
        <begin position="7"/>
        <end position="35"/>
    </location>
</feature>
<keyword evidence="4 5" id="KW-0472">Membrane</keyword>
<evidence type="ECO:0000256" key="4">
    <source>
        <dbReference type="ARBA" id="ARBA00023136"/>
    </source>
</evidence>
<dbReference type="PANTHER" id="PTHR43701">
    <property type="entry name" value="MEMBRANE TRANSPORTER PROTEIN MJ0441-RELATED"/>
    <property type="match status" value="1"/>
</dbReference>
<feature type="transmembrane region" description="Helical" evidence="5">
    <location>
        <begin position="239"/>
        <end position="260"/>
    </location>
</feature>
<feature type="transmembrane region" description="Helical" evidence="5">
    <location>
        <begin position="209"/>
        <end position="227"/>
    </location>
</feature>
<dbReference type="OrthoDB" id="8559161at2"/>
<dbReference type="PANTHER" id="PTHR43701:SF2">
    <property type="entry name" value="MEMBRANE TRANSPORTER PROTEIN YJNA-RELATED"/>
    <property type="match status" value="1"/>
</dbReference>
<dbReference type="Proteomes" id="UP000198757">
    <property type="component" value="Unassembled WGS sequence"/>
</dbReference>
<feature type="transmembrane region" description="Helical" evidence="5">
    <location>
        <begin position="41"/>
        <end position="60"/>
    </location>
</feature>
<keyword evidence="3 5" id="KW-1133">Transmembrane helix</keyword>
<keyword evidence="7" id="KW-1185">Reference proteome</keyword>